<organism evidence="2 3">
    <name type="scientific">Saccharothrix tamanrassetensis</name>
    <dbReference type="NCBI Taxonomy" id="1051531"/>
    <lineage>
        <taxon>Bacteria</taxon>
        <taxon>Bacillati</taxon>
        <taxon>Actinomycetota</taxon>
        <taxon>Actinomycetes</taxon>
        <taxon>Pseudonocardiales</taxon>
        <taxon>Pseudonocardiaceae</taxon>
        <taxon>Saccharothrix</taxon>
    </lineage>
</organism>
<dbReference type="EMBL" id="JACHJN010000006">
    <property type="protein sequence ID" value="MBB5957778.1"/>
    <property type="molecule type" value="Genomic_DNA"/>
</dbReference>
<dbReference type="Pfam" id="PF01965">
    <property type="entry name" value="DJ-1_PfpI"/>
    <property type="match status" value="1"/>
</dbReference>
<dbReference type="InterPro" id="IPR029062">
    <property type="entry name" value="Class_I_gatase-like"/>
</dbReference>
<dbReference type="Proteomes" id="UP000547510">
    <property type="component" value="Unassembled WGS sequence"/>
</dbReference>
<reference evidence="2 3" key="1">
    <citation type="submission" date="2020-08" db="EMBL/GenBank/DDBJ databases">
        <title>Genomic Encyclopedia of Type Strains, Phase III (KMG-III): the genomes of soil and plant-associated and newly described type strains.</title>
        <authorList>
            <person name="Whitman W."/>
        </authorList>
    </citation>
    <scope>NUCLEOTIDE SEQUENCE [LARGE SCALE GENOMIC DNA]</scope>
    <source>
        <strain evidence="2 3">CECT 8640</strain>
    </source>
</reference>
<protein>
    <submittedName>
        <fullName evidence="2">Putative intracellular protease/amidase</fullName>
    </submittedName>
</protein>
<proteinExistence type="predicted"/>
<dbReference type="RefSeq" id="WP_184693096.1">
    <property type="nucleotide sequence ID" value="NZ_JACHJN010000006.1"/>
</dbReference>
<keyword evidence="2" id="KW-0645">Protease</keyword>
<evidence type="ECO:0000313" key="2">
    <source>
        <dbReference type="EMBL" id="MBB5957778.1"/>
    </source>
</evidence>
<comment type="caution">
    <text evidence="2">The sequence shown here is derived from an EMBL/GenBank/DDBJ whole genome shotgun (WGS) entry which is preliminary data.</text>
</comment>
<dbReference type="Gene3D" id="3.40.50.880">
    <property type="match status" value="1"/>
</dbReference>
<sequence length="207" mass="21852">MTTQTVHLALYDTLADWEFGYATARINSPAFQKVPGRYRVQTVAATLDPITTMGGLRVLPDLVLADLDPSDSAMLILPGADSWAEGGNAEFAEAARRWLEAGVPVAAICGATVGLAAEGLLDDRAHGGNAVEELRSVPGYRGSAHFSGERAVRAGGLITAGAAGALEFAREIFAELDLYEPAVLEAWYGLFRTGDPAWFGKLEAALS</sequence>
<dbReference type="InterPro" id="IPR002818">
    <property type="entry name" value="DJ-1/PfpI"/>
</dbReference>
<dbReference type="AlphaFoldDB" id="A0A841CNR4"/>
<dbReference type="GO" id="GO:0008233">
    <property type="term" value="F:peptidase activity"/>
    <property type="evidence" value="ECO:0007669"/>
    <property type="project" value="UniProtKB-KW"/>
</dbReference>
<evidence type="ECO:0000313" key="3">
    <source>
        <dbReference type="Proteomes" id="UP000547510"/>
    </source>
</evidence>
<keyword evidence="3" id="KW-1185">Reference proteome</keyword>
<accession>A0A841CNR4</accession>
<dbReference type="SUPFAM" id="SSF52317">
    <property type="entry name" value="Class I glutamine amidotransferase-like"/>
    <property type="match status" value="1"/>
</dbReference>
<evidence type="ECO:0000259" key="1">
    <source>
        <dbReference type="Pfam" id="PF01965"/>
    </source>
</evidence>
<keyword evidence="2" id="KW-0378">Hydrolase</keyword>
<feature type="domain" description="DJ-1/PfpI" evidence="1">
    <location>
        <begin position="6"/>
        <end position="174"/>
    </location>
</feature>
<dbReference type="GO" id="GO:0006508">
    <property type="term" value="P:proteolysis"/>
    <property type="evidence" value="ECO:0007669"/>
    <property type="project" value="UniProtKB-KW"/>
</dbReference>
<name>A0A841CNR4_9PSEU</name>
<gene>
    <name evidence="2" type="ORF">FHS29_004373</name>
</gene>